<accession>A0A9W3S6E3</accession>
<evidence type="ECO:0000313" key="1">
    <source>
        <dbReference type="EMBL" id="ANS45814.1"/>
    </source>
</evidence>
<evidence type="ECO:0000313" key="2">
    <source>
        <dbReference type="Proteomes" id="UP000092743"/>
    </source>
</evidence>
<dbReference type="AlphaFoldDB" id="A0A9W3S6E3"/>
<dbReference type="InterPro" id="IPR047705">
    <property type="entry name" value="AimR-like"/>
</dbReference>
<proteinExistence type="predicted"/>
<protein>
    <submittedName>
        <fullName evidence="1">Prophage helix-turn-helix protein</fullName>
    </submittedName>
</protein>
<sequence>MEKVMNELLAKIESAGFSRRQFAIKLEVSRETFRRGISCESEMDVEIFFKATNFLYDNPEKKREITKKYFLACTLPAHLEIGLIYFQVQAEYDSMNKLIEKHRNNSNLSIFFTIYKLFNKRNNNELRGQALYEEIRGTRFSAHPHVQVMVNILYMLALADKPNNNAIIQYVDEVESNLKLIRKGRIRNYLRIFADERIAFMHLWRIELEECRKIAYKIIDSDIDVPIIRATGISCLAESFQIEDPIKAEALLVQTGEMLREIKISQQSQKYLAVQTTLAHVRIYNNINIDKIDVSTLHSTEQATLEYRFGDRELAIFIFEKLKEAGHTPFSRIAHSMCINDMEGIKQALLDFELMGLSFYGRMYKMILNREGVMWT</sequence>
<reference evidence="1 2" key="1">
    <citation type="submission" date="2016-04" db="EMBL/GenBank/DDBJ databases">
        <title>High quality genome of the nematocidal Bacillus thuringiensis MYBT18246.</title>
        <authorList>
            <person name="Hollensteiner J."/>
            <person name="Poehlein A."/>
            <person name="Sproeer C."/>
            <person name="Bunk B."/>
            <person name="Rosenstiel P."/>
            <person name="Schulenburg H."/>
            <person name="Liesegang H."/>
        </authorList>
    </citation>
    <scope>NUCLEOTIDE SEQUENCE [LARGE SCALE GENOMIC DNA]</scope>
    <source>
        <strain evidence="1 2">MYBT18246</strain>
    </source>
</reference>
<gene>
    <name evidence="1" type="ORF">BT246_03760</name>
</gene>
<organism evidence="1 2">
    <name type="scientific">Bacillus thuringiensis</name>
    <dbReference type="NCBI Taxonomy" id="1428"/>
    <lineage>
        <taxon>Bacteria</taxon>
        <taxon>Bacillati</taxon>
        <taxon>Bacillota</taxon>
        <taxon>Bacilli</taxon>
        <taxon>Bacillales</taxon>
        <taxon>Bacillaceae</taxon>
        <taxon>Bacillus</taxon>
        <taxon>Bacillus cereus group</taxon>
    </lineage>
</organism>
<dbReference type="EMBL" id="CP015350">
    <property type="protein sequence ID" value="ANS45814.1"/>
    <property type="molecule type" value="Genomic_DNA"/>
</dbReference>
<name>A0A9W3S6E3_BACTU</name>
<dbReference type="RefSeq" id="WP_065481602.1">
    <property type="nucleotide sequence ID" value="NZ_CP015350.1"/>
</dbReference>
<dbReference type="Proteomes" id="UP000092743">
    <property type="component" value="Chromosome"/>
</dbReference>
<dbReference type="NCBIfam" id="NF038310">
    <property type="entry name" value="lysogeny_AimR"/>
    <property type="match status" value="1"/>
</dbReference>